<comment type="caution">
    <text evidence="2">The sequence shown here is derived from an EMBL/GenBank/DDBJ whole genome shotgun (WGS) entry which is preliminary data.</text>
</comment>
<dbReference type="Proteomes" id="UP001162880">
    <property type="component" value="Unassembled WGS sequence"/>
</dbReference>
<feature type="signal peptide" evidence="1">
    <location>
        <begin position="1"/>
        <end position="19"/>
    </location>
</feature>
<dbReference type="PROSITE" id="PS51257">
    <property type="entry name" value="PROKAR_LIPOPROTEIN"/>
    <property type="match status" value="1"/>
</dbReference>
<feature type="chain" id="PRO_5047450038" description="Lipoprotein" evidence="1">
    <location>
        <begin position="20"/>
        <end position="95"/>
    </location>
</feature>
<organism evidence="2 3">
    <name type="scientific">Novosphingobium album</name>
    <name type="common">ex Hu et al. 2023</name>
    <dbReference type="NCBI Taxonomy" id="2930093"/>
    <lineage>
        <taxon>Bacteria</taxon>
        <taxon>Pseudomonadati</taxon>
        <taxon>Pseudomonadota</taxon>
        <taxon>Alphaproteobacteria</taxon>
        <taxon>Sphingomonadales</taxon>
        <taxon>Sphingomonadaceae</taxon>
        <taxon>Novosphingobium</taxon>
    </lineage>
</organism>
<evidence type="ECO:0000313" key="2">
    <source>
        <dbReference type="EMBL" id="MCJ2179093.1"/>
    </source>
</evidence>
<dbReference type="EMBL" id="JALHLE010000015">
    <property type="protein sequence ID" value="MCJ2179093.1"/>
    <property type="molecule type" value="Genomic_DNA"/>
</dbReference>
<keyword evidence="1" id="KW-0732">Signal</keyword>
<proteinExistence type="predicted"/>
<evidence type="ECO:0000256" key="1">
    <source>
        <dbReference type="SAM" id="SignalP"/>
    </source>
</evidence>
<sequence>MRPRFLAAIVGLLSLFGCADPSAPIKTRAGKLTQDQVDAIVRKCGGPKSMAMIRGVELVIHPTRDIMANGCVLKALQATGETNLTSVHNEMHQAP</sequence>
<protein>
    <recommendedName>
        <fullName evidence="4">Lipoprotein</fullName>
    </recommendedName>
</protein>
<reference evidence="2" key="1">
    <citation type="submission" date="2022-03" db="EMBL/GenBank/DDBJ databases">
        <title>Identification of a novel bacterium isolated from mangrove sediments.</title>
        <authorList>
            <person name="Pan X."/>
        </authorList>
    </citation>
    <scope>NUCLEOTIDE SEQUENCE</scope>
    <source>
        <strain evidence="2">B2580</strain>
    </source>
</reference>
<evidence type="ECO:0000313" key="3">
    <source>
        <dbReference type="Proteomes" id="UP001162880"/>
    </source>
</evidence>
<keyword evidence="3" id="KW-1185">Reference proteome</keyword>
<evidence type="ECO:0008006" key="4">
    <source>
        <dbReference type="Google" id="ProtNLM"/>
    </source>
</evidence>
<name>A0ABT0B208_9SPHN</name>
<accession>A0ABT0B208</accession>
<dbReference type="RefSeq" id="WP_243993727.1">
    <property type="nucleotide sequence ID" value="NZ_JALHLE010000015.1"/>
</dbReference>
<gene>
    <name evidence="2" type="ORF">MTR64_10995</name>
</gene>